<evidence type="ECO:0000256" key="1">
    <source>
        <dbReference type="SAM" id="MobiDB-lite"/>
    </source>
</evidence>
<evidence type="ECO:0000313" key="3">
    <source>
        <dbReference type="Proteomes" id="UP000694844"/>
    </source>
</evidence>
<evidence type="ECO:0000313" key="4">
    <source>
        <dbReference type="RefSeq" id="XP_022297581.1"/>
    </source>
</evidence>
<reference evidence="4" key="1">
    <citation type="submission" date="2025-08" db="UniProtKB">
        <authorList>
            <consortium name="RefSeq"/>
        </authorList>
    </citation>
    <scope>IDENTIFICATION</scope>
    <source>
        <tissue evidence="4">Whole sample</tissue>
    </source>
</reference>
<protein>
    <submittedName>
        <fullName evidence="4">Uncharacterized protein LOC111106971</fullName>
    </submittedName>
</protein>
<evidence type="ECO:0000256" key="2">
    <source>
        <dbReference type="SAM" id="Phobius"/>
    </source>
</evidence>
<dbReference type="GeneID" id="111106971"/>
<sequence>MDENIRCFAVLFVSLVVYGYDGICGEFSPLSKNYLTCLIDAATFHSDLQTSFCVGSNPDLNVWHQTQEECNKICTIKSQNVSCSDPDIGIARFQFDVNLPVNTYSFGKCKSCFNITQINITCMLNKTSMNSEPHSTENEEITASKIIYESYSTQNVEVNTAEMKSEPYSTKNVEITTTEMKSEQHSTQNEETTTSKMIYKSHSSQTVEVNTAEMKSEPHSTKNEDITTSKVIYEPSLTQNVAKSSGDKVELIVAAGFSGAVFGSLVTLGIWFLQRKMSKDKLWKKRSTVQNPTYNDSSRSSNPQIEPAVSLGNQYFDIVPQNNQSYTQTEESAIYNHLNEKTKNTEDTESPYDHAQYQQSQPDTILDSDYMHINKVS</sequence>
<gene>
    <name evidence="4" type="primary">LOC111106971</name>
</gene>
<feature type="transmembrane region" description="Helical" evidence="2">
    <location>
        <begin position="251"/>
        <end position="273"/>
    </location>
</feature>
<dbReference type="AlphaFoldDB" id="A0A8B8B2R3"/>
<organism evidence="3 4">
    <name type="scientific">Crassostrea virginica</name>
    <name type="common">Eastern oyster</name>
    <dbReference type="NCBI Taxonomy" id="6565"/>
    <lineage>
        <taxon>Eukaryota</taxon>
        <taxon>Metazoa</taxon>
        <taxon>Spiralia</taxon>
        <taxon>Lophotrochozoa</taxon>
        <taxon>Mollusca</taxon>
        <taxon>Bivalvia</taxon>
        <taxon>Autobranchia</taxon>
        <taxon>Pteriomorphia</taxon>
        <taxon>Ostreida</taxon>
        <taxon>Ostreoidea</taxon>
        <taxon>Ostreidae</taxon>
        <taxon>Crassostrea</taxon>
    </lineage>
</organism>
<dbReference type="KEGG" id="cvn:111106971"/>
<keyword evidence="2" id="KW-0472">Membrane</keyword>
<dbReference type="Proteomes" id="UP000694844">
    <property type="component" value="Chromosome 8"/>
</dbReference>
<keyword evidence="2" id="KW-0812">Transmembrane</keyword>
<proteinExistence type="predicted"/>
<accession>A0A8B8B2R3</accession>
<name>A0A8B8B2R3_CRAVI</name>
<keyword evidence="3" id="KW-1185">Reference proteome</keyword>
<dbReference type="RefSeq" id="XP_022297581.1">
    <property type="nucleotide sequence ID" value="XM_022441873.1"/>
</dbReference>
<feature type="region of interest" description="Disordered" evidence="1">
    <location>
        <begin position="340"/>
        <end position="361"/>
    </location>
</feature>
<keyword evidence="2" id="KW-1133">Transmembrane helix</keyword>